<dbReference type="InterPro" id="IPR036737">
    <property type="entry name" value="OmpA-like_sf"/>
</dbReference>
<dbReference type="InterPro" id="IPR050330">
    <property type="entry name" value="Bact_OuterMem_StrucFunc"/>
</dbReference>
<feature type="compositionally biased region" description="Polar residues" evidence="8">
    <location>
        <begin position="339"/>
        <end position="354"/>
    </location>
</feature>
<evidence type="ECO:0000256" key="2">
    <source>
        <dbReference type="ARBA" id="ARBA00008914"/>
    </source>
</evidence>
<dbReference type="OrthoDB" id="9809186at2"/>
<feature type="compositionally biased region" description="Basic and acidic residues" evidence="8">
    <location>
        <begin position="317"/>
        <end position="326"/>
    </location>
</feature>
<dbReference type="PANTHER" id="PTHR30329:SF21">
    <property type="entry name" value="LIPOPROTEIN YIAD-RELATED"/>
    <property type="match status" value="1"/>
</dbReference>
<gene>
    <name evidence="11" type="ORF">BFW38_12320</name>
</gene>
<dbReference type="Gene3D" id="3.30.1330.60">
    <property type="entry name" value="OmpA-like domain"/>
    <property type="match status" value="1"/>
</dbReference>
<keyword evidence="12" id="KW-1185">Reference proteome</keyword>
<evidence type="ECO:0000256" key="3">
    <source>
        <dbReference type="ARBA" id="ARBA00022475"/>
    </source>
</evidence>
<dbReference type="CDD" id="cd07185">
    <property type="entry name" value="OmpA_C-like"/>
    <property type="match status" value="1"/>
</dbReference>
<dbReference type="GO" id="GO:0005886">
    <property type="term" value="C:plasma membrane"/>
    <property type="evidence" value="ECO:0007669"/>
    <property type="project" value="UniProtKB-SubCell"/>
</dbReference>
<evidence type="ECO:0000256" key="7">
    <source>
        <dbReference type="PROSITE-ProRule" id="PRU00473"/>
    </source>
</evidence>
<evidence type="ECO:0000313" key="11">
    <source>
        <dbReference type="EMBL" id="ODC04197.1"/>
    </source>
</evidence>
<proteinExistence type="inferred from homology"/>
<keyword evidence="3" id="KW-1003">Cell membrane</keyword>
<feature type="region of interest" description="Disordered" evidence="8">
    <location>
        <begin position="81"/>
        <end position="121"/>
    </location>
</feature>
<dbReference type="AlphaFoldDB" id="A0A1E2VB31"/>
<evidence type="ECO:0000256" key="6">
    <source>
        <dbReference type="ARBA" id="ARBA00023136"/>
    </source>
</evidence>
<keyword evidence="6 7" id="KW-0472">Membrane</keyword>
<organism evidence="11 12">
    <name type="scientific">Terasakiispira papahanaumokuakeensis</name>
    <dbReference type="NCBI Taxonomy" id="197479"/>
    <lineage>
        <taxon>Bacteria</taxon>
        <taxon>Pseudomonadati</taxon>
        <taxon>Pseudomonadota</taxon>
        <taxon>Gammaproteobacteria</taxon>
        <taxon>Oceanospirillales</taxon>
        <taxon>Terasakiispira</taxon>
    </lineage>
</organism>
<keyword evidence="5 9" id="KW-1133">Transmembrane helix</keyword>
<comment type="subcellular location">
    <subcellularLocation>
        <location evidence="1">Cell membrane</location>
        <topology evidence="1">Single-pass membrane protein</topology>
    </subcellularLocation>
</comment>
<sequence>MAAMDDKQPIIIKRVKKVVGGHHGGSWKIALADFAIAMMAFFLLLWLLANTTETQKIELQQFFSDPTGYMDKVGRLNPIDLGGSPSLLRNTNPSDSSEQIESSQELSMENPEELASSPNKESLEELQNSLLSAIESDDLLSQFKNQLIIDIAPDGLHIQIVDNQRRPMFDEGSSRLRYYFAEILLQLAPELAKVNNKISIQGHTDSYHYSDNDNFGNWELSANRANAARRMLIEGGYPDDQVAQVVGLADSIPFDTDHPTDPINRRIELVVLNRQAEKQLDNQSGEHLSDAAKARLEAARKAADIDPSPESTEGDSLDTKPPRKGAESQPGEVLDQLEQLLNQDSPYQPPSSVR</sequence>
<feature type="compositionally biased region" description="Low complexity" evidence="8">
    <location>
        <begin position="94"/>
        <end position="109"/>
    </location>
</feature>
<accession>A0A1E2VB31</accession>
<evidence type="ECO:0000256" key="8">
    <source>
        <dbReference type="SAM" id="MobiDB-lite"/>
    </source>
</evidence>
<dbReference type="RefSeq" id="WP_068999120.1">
    <property type="nucleotide sequence ID" value="NZ_MDTQ01000001.1"/>
</dbReference>
<dbReference type="Pfam" id="PF13677">
    <property type="entry name" value="MotB_plug"/>
    <property type="match status" value="1"/>
</dbReference>
<dbReference type="InterPro" id="IPR025713">
    <property type="entry name" value="MotB-like_N_dom"/>
</dbReference>
<feature type="domain" description="OmpA-like" evidence="10">
    <location>
        <begin position="156"/>
        <end position="275"/>
    </location>
</feature>
<reference evidence="11 12" key="1">
    <citation type="submission" date="2016-08" db="EMBL/GenBank/DDBJ databases">
        <authorList>
            <person name="Seilhamer J.J."/>
        </authorList>
    </citation>
    <scope>NUCLEOTIDE SEQUENCE [LARGE SCALE GENOMIC DNA]</scope>
    <source>
        <strain evidence="11 12">PH27A</strain>
    </source>
</reference>
<protein>
    <recommendedName>
        <fullName evidence="10">OmpA-like domain-containing protein</fullName>
    </recommendedName>
</protein>
<dbReference type="PANTHER" id="PTHR30329">
    <property type="entry name" value="STATOR ELEMENT OF FLAGELLAR MOTOR COMPLEX"/>
    <property type="match status" value="1"/>
</dbReference>
<dbReference type="STRING" id="197479.BFW38_12320"/>
<evidence type="ECO:0000256" key="4">
    <source>
        <dbReference type="ARBA" id="ARBA00022692"/>
    </source>
</evidence>
<dbReference type="PROSITE" id="PS51123">
    <property type="entry name" value="OMPA_2"/>
    <property type="match status" value="1"/>
</dbReference>
<feature type="region of interest" description="Disordered" evidence="8">
    <location>
        <begin position="296"/>
        <end position="354"/>
    </location>
</feature>
<dbReference type="EMBL" id="MDTQ01000001">
    <property type="protein sequence ID" value="ODC04197.1"/>
    <property type="molecule type" value="Genomic_DNA"/>
</dbReference>
<dbReference type="InterPro" id="IPR006665">
    <property type="entry name" value="OmpA-like"/>
</dbReference>
<keyword evidence="4 9" id="KW-0812">Transmembrane</keyword>
<evidence type="ECO:0000256" key="5">
    <source>
        <dbReference type="ARBA" id="ARBA00022989"/>
    </source>
</evidence>
<evidence type="ECO:0000256" key="9">
    <source>
        <dbReference type="SAM" id="Phobius"/>
    </source>
</evidence>
<evidence type="ECO:0000313" key="12">
    <source>
        <dbReference type="Proteomes" id="UP000094291"/>
    </source>
</evidence>
<name>A0A1E2VB31_9GAMM</name>
<evidence type="ECO:0000256" key="1">
    <source>
        <dbReference type="ARBA" id="ARBA00004162"/>
    </source>
</evidence>
<dbReference type="NCBIfam" id="NF006548">
    <property type="entry name" value="PRK09041.1"/>
    <property type="match status" value="1"/>
</dbReference>
<dbReference type="Proteomes" id="UP000094291">
    <property type="component" value="Unassembled WGS sequence"/>
</dbReference>
<comment type="similarity">
    <text evidence="2">Belongs to the MotB family.</text>
</comment>
<dbReference type="Pfam" id="PF00691">
    <property type="entry name" value="OmpA"/>
    <property type="match status" value="1"/>
</dbReference>
<dbReference type="SUPFAM" id="SSF103088">
    <property type="entry name" value="OmpA-like"/>
    <property type="match status" value="1"/>
</dbReference>
<feature type="transmembrane region" description="Helical" evidence="9">
    <location>
        <begin position="29"/>
        <end position="49"/>
    </location>
</feature>
<evidence type="ECO:0000259" key="10">
    <source>
        <dbReference type="PROSITE" id="PS51123"/>
    </source>
</evidence>
<comment type="caution">
    <text evidence="11">The sequence shown here is derived from an EMBL/GenBank/DDBJ whole genome shotgun (WGS) entry which is preliminary data.</text>
</comment>